<keyword evidence="3" id="KW-0862">Zinc</keyword>
<dbReference type="PROSITE" id="PS01359">
    <property type="entry name" value="ZF_PHD_1"/>
    <property type="match status" value="1"/>
</dbReference>
<evidence type="ECO:0000256" key="2">
    <source>
        <dbReference type="ARBA" id="ARBA00022771"/>
    </source>
</evidence>
<dbReference type="EMBL" id="GEDC01019700">
    <property type="protein sequence ID" value="JAS17598.1"/>
    <property type="molecule type" value="Transcribed_RNA"/>
</dbReference>
<dbReference type="Pfam" id="PF00628">
    <property type="entry name" value="PHD"/>
    <property type="match status" value="2"/>
</dbReference>
<dbReference type="InterPro" id="IPR034732">
    <property type="entry name" value="EPHD"/>
</dbReference>
<dbReference type="Gene3D" id="2.30.30.1150">
    <property type="match status" value="1"/>
</dbReference>
<keyword evidence="1" id="KW-0479">Metal-binding</keyword>
<dbReference type="GO" id="GO:0008270">
    <property type="term" value="F:zinc ion binding"/>
    <property type="evidence" value="ECO:0007669"/>
    <property type="project" value="UniProtKB-KW"/>
</dbReference>
<accession>A0A1B6CVZ6</accession>
<evidence type="ECO:0000256" key="1">
    <source>
        <dbReference type="ARBA" id="ARBA00022723"/>
    </source>
</evidence>
<dbReference type="CDD" id="cd15562">
    <property type="entry name" value="PHD2_PHF14"/>
    <property type="match status" value="1"/>
</dbReference>
<dbReference type="InterPro" id="IPR011011">
    <property type="entry name" value="Znf_FYVE_PHD"/>
</dbReference>
<feature type="compositionally biased region" description="Polar residues" evidence="6">
    <location>
        <begin position="400"/>
        <end position="414"/>
    </location>
</feature>
<feature type="compositionally biased region" description="Basic and acidic residues" evidence="6">
    <location>
        <begin position="363"/>
        <end position="375"/>
    </location>
</feature>
<feature type="coiled-coil region" evidence="5">
    <location>
        <begin position="172"/>
        <end position="206"/>
    </location>
</feature>
<sequence>CRTHFHVTCGQREGLLSEAHTEEVDQADPFYAHCKLHSDKTLMRKRRRNWLALQLRTAQRKKEYEAEGHNALPEQQRIQRKLGKYRSKYATNKITKPTPWVPTQKMARLITSSASACRALWRKAELSGVDTEAWALREAQVAALADVHKKWHIPPAFSVEFIGYYLDRNARIETMRRQLSELLDENSKLRDEQVQLQAAYDETSKENALEVEVNNNLKSKAQKYHNFILSIIPNKKLASLETLGKPVISIPTSLSASHPRHPLATSSGGVPTAAALKAGVGFPLGLRRQEGVSLEINNECGICHLNTDQHLLAKCDTCHLFYHLGCLNPPLTRMPKKTKLMGWQCSECDKDSSGSEVECLDPEAPRKLRTPREGNGDSSVSKGPVTPTSVAPPLTYPTPEVSNTVESLEEQLSSPGADHISRSNKKRRREKHHRYSPEPSGSSQVSRPHKRKRKRKTQDNPEEGDFEGVPRPALKICSKNPSNPSKSYQDETPDQAVLQIIPLQYPLESGHVVKDLQALVPIGVNSVNPSARISRVRSYMPKSSISNKCLVDHMSYTKSPKSFLNPSQLKDANIPDNIFLSKIGSLNLQKNIVSDKNVRFEHTSTLRDNNFPKFSIQNASRPLLYQNKMNQELSLTNIKSKHELQSHQLPSLSKDCRNFYLKESKVNPGSSLKSYLPKSSEQHVAFDLSHFNDALSLGEKPNVLLDNDQKINSLSNPSPIDVTQTYNQLEHQETHLPIDLSINKNQLYTNDPVSAKNIDFHSKQINQMSNSNPIKDPSQHNSVHDGLSIQHTQPVRGPINMFGNPNNSAGNNPQPQNQFNPHDSCINPMVYPSSPYQIPFSPAYNMHIEQISNFSRYLNSLLLNIPSYSHYHPNLAQNPFSSFKSIPHPTGEGNAYVATPGGAYQASTPRPVTVTSHPIVPRVQAATPRPVVQTIPRIVTPPIMPAAATTRVSSGGSKKPKEADKPILCDTCNSLGTNANLVRCDECMKGFHFSCLDPPVKKSPKVRGYSWHCANCDPTESDSS</sequence>
<proteinExistence type="predicted"/>
<name>A0A1B6CVZ6_9HEMI</name>
<dbReference type="PANTHER" id="PTHR24102">
    <property type="entry name" value="PHD FINGER PROTEIN"/>
    <property type="match status" value="1"/>
</dbReference>
<feature type="compositionally biased region" description="Polar residues" evidence="6">
    <location>
        <begin position="376"/>
        <end position="389"/>
    </location>
</feature>
<dbReference type="CDD" id="cd15563">
    <property type="entry name" value="PHD3_PHF14"/>
    <property type="match status" value="1"/>
</dbReference>
<dbReference type="InterPro" id="IPR001965">
    <property type="entry name" value="Znf_PHD"/>
</dbReference>
<feature type="domain" description="PHD-type" evidence="7">
    <location>
        <begin position="966"/>
        <end position="1019"/>
    </location>
</feature>
<feature type="compositionally biased region" description="Basic residues" evidence="6">
    <location>
        <begin position="447"/>
        <end position="456"/>
    </location>
</feature>
<keyword evidence="5" id="KW-0175">Coiled coil</keyword>
<dbReference type="PROSITE" id="PS50016">
    <property type="entry name" value="ZF_PHD_2"/>
    <property type="match status" value="2"/>
</dbReference>
<evidence type="ECO:0000259" key="7">
    <source>
        <dbReference type="PROSITE" id="PS50016"/>
    </source>
</evidence>
<dbReference type="InterPro" id="IPR019787">
    <property type="entry name" value="Znf_PHD-finger"/>
</dbReference>
<evidence type="ECO:0008006" key="10">
    <source>
        <dbReference type="Google" id="ProtNLM"/>
    </source>
</evidence>
<evidence type="ECO:0000256" key="3">
    <source>
        <dbReference type="ARBA" id="ARBA00022833"/>
    </source>
</evidence>
<dbReference type="PANTHER" id="PTHR24102:SF28">
    <property type="entry name" value="PHD-TYPE DOMAIN-CONTAINING PROTEIN"/>
    <property type="match status" value="1"/>
</dbReference>
<dbReference type="SMART" id="SM00249">
    <property type="entry name" value="PHD"/>
    <property type="match status" value="2"/>
</dbReference>
<gene>
    <name evidence="9" type="ORF">g.31964</name>
</gene>
<evidence type="ECO:0000256" key="4">
    <source>
        <dbReference type="PROSITE-ProRule" id="PRU00146"/>
    </source>
</evidence>
<feature type="region of interest" description="Disordered" evidence="6">
    <location>
        <begin position="801"/>
        <end position="822"/>
    </location>
</feature>
<feature type="domain" description="PHD-type" evidence="7">
    <location>
        <begin position="297"/>
        <end position="351"/>
    </location>
</feature>
<evidence type="ECO:0000313" key="9">
    <source>
        <dbReference type="EMBL" id="JAS17598.1"/>
    </source>
</evidence>
<dbReference type="PROSITE" id="PS51805">
    <property type="entry name" value="EPHD"/>
    <property type="match status" value="1"/>
</dbReference>
<feature type="compositionally biased region" description="Basic residues" evidence="6">
    <location>
        <begin position="422"/>
        <end position="434"/>
    </location>
</feature>
<protein>
    <recommendedName>
        <fullName evidence="10">PHD-type domain-containing protein</fullName>
    </recommendedName>
</protein>
<dbReference type="Gene3D" id="3.30.40.10">
    <property type="entry name" value="Zinc/RING finger domain, C3HC4 (zinc finger)"/>
    <property type="match status" value="1"/>
</dbReference>
<dbReference type="SUPFAM" id="SSF57903">
    <property type="entry name" value="FYVE/PHD zinc finger"/>
    <property type="match status" value="2"/>
</dbReference>
<keyword evidence="2 4" id="KW-0863">Zinc-finger</keyword>
<organism evidence="9">
    <name type="scientific">Clastoptera arizonana</name>
    <name type="common">Arizona spittle bug</name>
    <dbReference type="NCBI Taxonomy" id="38151"/>
    <lineage>
        <taxon>Eukaryota</taxon>
        <taxon>Metazoa</taxon>
        <taxon>Ecdysozoa</taxon>
        <taxon>Arthropoda</taxon>
        <taxon>Hexapoda</taxon>
        <taxon>Insecta</taxon>
        <taxon>Pterygota</taxon>
        <taxon>Neoptera</taxon>
        <taxon>Paraneoptera</taxon>
        <taxon>Hemiptera</taxon>
        <taxon>Auchenorrhyncha</taxon>
        <taxon>Cercopoidea</taxon>
        <taxon>Clastopteridae</taxon>
        <taxon>Clastoptera</taxon>
    </lineage>
</organism>
<reference evidence="9" key="1">
    <citation type="submission" date="2015-12" db="EMBL/GenBank/DDBJ databases">
        <title>De novo transcriptome assembly of four potential Pierce s Disease insect vectors from Arizona vineyards.</title>
        <authorList>
            <person name="Tassone E.E."/>
        </authorList>
    </citation>
    <scope>NUCLEOTIDE SEQUENCE</scope>
</reference>
<feature type="non-terminal residue" evidence="9">
    <location>
        <position position="1"/>
    </location>
</feature>
<evidence type="ECO:0000259" key="8">
    <source>
        <dbReference type="PROSITE" id="PS51805"/>
    </source>
</evidence>
<feature type="domain" description="PHD-type" evidence="8">
    <location>
        <begin position="1"/>
        <end position="38"/>
    </location>
</feature>
<dbReference type="InterPro" id="IPR013083">
    <property type="entry name" value="Znf_RING/FYVE/PHD"/>
</dbReference>
<evidence type="ECO:0000256" key="6">
    <source>
        <dbReference type="SAM" id="MobiDB-lite"/>
    </source>
</evidence>
<feature type="compositionally biased region" description="Low complexity" evidence="6">
    <location>
        <begin position="811"/>
        <end position="821"/>
    </location>
</feature>
<feature type="region of interest" description="Disordered" evidence="6">
    <location>
        <begin position="348"/>
        <end position="491"/>
    </location>
</feature>
<dbReference type="AlphaFoldDB" id="A0A1B6CVZ6"/>
<dbReference type="InterPro" id="IPR019786">
    <property type="entry name" value="Zinc_finger_PHD-type_CS"/>
</dbReference>
<evidence type="ECO:0000256" key="5">
    <source>
        <dbReference type="SAM" id="Coils"/>
    </source>
</evidence>